<evidence type="ECO:0000256" key="15">
    <source>
        <dbReference type="ARBA" id="ARBA00048238"/>
    </source>
</evidence>
<dbReference type="GO" id="GO:0046872">
    <property type="term" value="F:metal ion binding"/>
    <property type="evidence" value="ECO:0007669"/>
    <property type="project" value="UniProtKB-UniRule"/>
</dbReference>
<comment type="function">
    <text evidence="17">Catalyzes the dehydration of the S-form of NAD(P)HX at the expense of ADP, which is converted to AMP. Together with NAD(P)HX epimerase, which catalyzes the epimerization of the S- and R-forms, the enzyme allows the repair of both epimers of NAD(P)HX, a damaged form of NAD(P)H that is a result of enzymatic or heat-dependent hydration.</text>
</comment>
<dbReference type="HAMAP" id="MF_01966">
    <property type="entry name" value="NADHX_epimerase"/>
    <property type="match status" value="1"/>
</dbReference>
<dbReference type="PROSITE" id="PS01050">
    <property type="entry name" value="YJEF_C_2"/>
    <property type="match status" value="1"/>
</dbReference>
<dbReference type="EC" id="5.1.99.6" evidence="19"/>
<dbReference type="KEGG" id="hds:HSR122_2336"/>
<dbReference type="NCBIfam" id="TIGR00197">
    <property type="entry name" value="yjeF_nterm"/>
    <property type="match status" value="1"/>
</dbReference>
<reference evidence="22 23" key="1">
    <citation type="submission" date="2020-11" db="EMBL/GenBank/DDBJ databases">
        <title>Carbohydrate-dependent, anaerobic sulfur respiration: A novel catabolism in halophilic archaea.</title>
        <authorList>
            <person name="Sorokin D.Y."/>
            <person name="Messina E."/>
            <person name="Smedile F."/>
            <person name="La Cono V."/>
            <person name="Hallsworth J.E."/>
            <person name="Yakimov M.M."/>
        </authorList>
    </citation>
    <scope>NUCLEOTIDE SEQUENCE [LARGE SCALE GENOMIC DNA]</scope>
    <source>
        <strain evidence="22 23">HSR12-2</strain>
    </source>
</reference>
<dbReference type="InterPro" id="IPR017953">
    <property type="entry name" value="Carbohydrate_kinase_pred_CS"/>
</dbReference>
<dbReference type="Gene3D" id="3.40.50.10260">
    <property type="entry name" value="YjeF N-terminal domain"/>
    <property type="match status" value="1"/>
</dbReference>
<keyword evidence="23" id="KW-1185">Reference proteome</keyword>
<keyword evidence="11 18" id="KW-0413">Isomerase</keyword>
<evidence type="ECO:0000256" key="5">
    <source>
        <dbReference type="ARBA" id="ARBA00022723"/>
    </source>
</evidence>
<evidence type="ECO:0000256" key="7">
    <source>
        <dbReference type="ARBA" id="ARBA00022840"/>
    </source>
</evidence>
<evidence type="ECO:0000313" key="22">
    <source>
        <dbReference type="EMBL" id="QSG09714.1"/>
    </source>
</evidence>
<comment type="function">
    <text evidence="18">Catalyzes the epimerization of the S- and R-forms of NAD(P)HX, a damaged form of NAD(P)H that is a result of enzymatic or heat-dependent hydration. This is a prerequisite for the S-specific NAD(P)H-hydrate dehydratase to allow the repair of both epimers of NAD(P)HX.</text>
</comment>
<keyword evidence="7 17" id="KW-0067">ATP-binding</keyword>
<dbReference type="PIRSF" id="PIRSF017184">
    <property type="entry name" value="Nnr"/>
    <property type="match status" value="1"/>
</dbReference>
<keyword evidence="13" id="KW-0511">Multifunctional enzyme</keyword>
<evidence type="ECO:0000256" key="8">
    <source>
        <dbReference type="ARBA" id="ARBA00022857"/>
    </source>
</evidence>
<dbReference type="InterPro" id="IPR029056">
    <property type="entry name" value="Ribokinase-like"/>
</dbReference>
<dbReference type="GO" id="GO:0005524">
    <property type="term" value="F:ATP binding"/>
    <property type="evidence" value="ECO:0007669"/>
    <property type="project" value="UniProtKB-UniRule"/>
</dbReference>
<dbReference type="PROSITE" id="PS51383">
    <property type="entry name" value="YJEF_C_3"/>
    <property type="match status" value="1"/>
</dbReference>
<comment type="catalytic activity">
    <reaction evidence="16 17 19">
        <text>(6S)-NADPHX + ADP = AMP + phosphate + NADPH + H(+)</text>
        <dbReference type="Rhea" id="RHEA:32235"/>
        <dbReference type="ChEBI" id="CHEBI:15378"/>
        <dbReference type="ChEBI" id="CHEBI:43474"/>
        <dbReference type="ChEBI" id="CHEBI:57783"/>
        <dbReference type="ChEBI" id="CHEBI:64076"/>
        <dbReference type="ChEBI" id="CHEBI:456215"/>
        <dbReference type="ChEBI" id="CHEBI:456216"/>
        <dbReference type="EC" id="4.2.1.136"/>
    </reaction>
</comment>
<feature type="domain" description="YjeF C-terminal" evidence="20">
    <location>
        <begin position="220"/>
        <end position="490"/>
    </location>
</feature>
<evidence type="ECO:0000313" key="23">
    <source>
        <dbReference type="Proteomes" id="UP000662973"/>
    </source>
</evidence>
<feature type="binding site" evidence="18">
    <location>
        <position position="170"/>
    </location>
    <ligand>
        <name>K(+)</name>
        <dbReference type="ChEBI" id="CHEBI:29103"/>
    </ligand>
</feature>
<dbReference type="GO" id="GO:0046496">
    <property type="term" value="P:nicotinamide nucleotide metabolic process"/>
    <property type="evidence" value="ECO:0007669"/>
    <property type="project" value="UniProtKB-UniRule"/>
</dbReference>
<dbReference type="SUPFAM" id="SSF64153">
    <property type="entry name" value="YjeF N-terminal domain-like"/>
    <property type="match status" value="1"/>
</dbReference>
<evidence type="ECO:0000256" key="13">
    <source>
        <dbReference type="ARBA" id="ARBA00023268"/>
    </source>
</evidence>
<evidence type="ECO:0000256" key="9">
    <source>
        <dbReference type="ARBA" id="ARBA00022958"/>
    </source>
</evidence>
<dbReference type="SUPFAM" id="SSF53613">
    <property type="entry name" value="Ribokinase-like"/>
    <property type="match status" value="1"/>
</dbReference>
<dbReference type="GO" id="GO:0052855">
    <property type="term" value="F:ADP-dependent NAD(P)H-hydrate dehydratase activity"/>
    <property type="evidence" value="ECO:0007669"/>
    <property type="project" value="UniProtKB-UniRule"/>
</dbReference>
<dbReference type="InterPro" id="IPR030677">
    <property type="entry name" value="Nnr"/>
</dbReference>
<dbReference type="AlphaFoldDB" id="A0A897NBA5"/>
<feature type="binding site" evidence="18">
    <location>
        <begin position="138"/>
        <end position="144"/>
    </location>
    <ligand>
        <name>(6S)-NADPHX</name>
        <dbReference type="ChEBI" id="CHEBI:64076"/>
    </ligand>
</feature>
<feature type="binding site" evidence="18">
    <location>
        <position position="167"/>
    </location>
    <ligand>
        <name>(6S)-NADPHX</name>
        <dbReference type="ChEBI" id="CHEBI:64076"/>
    </ligand>
</feature>
<dbReference type="GO" id="GO:0052856">
    <property type="term" value="F:NAD(P)HX epimerase activity"/>
    <property type="evidence" value="ECO:0007669"/>
    <property type="project" value="UniProtKB-UniRule"/>
</dbReference>
<dbReference type="EMBL" id="CP064788">
    <property type="protein sequence ID" value="QSG09714.1"/>
    <property type="molecule type" value="Genomic_DNA"/>
</dbReference>
<sequence length="493" mass="51170">MRRPGEGESMSLGETITGSQMAVIDANSAALGVPPKQLMESAGNAVARTVRSIVEPGSSVTVVAGRGNNGGDAFAAARFLDDYDVRVRLLGHAETIGTDIARENWAALERAALDVAAWRDSSAIAFDDPDLFVDAMLGTGISGRLREPVATAAKRLNDSETPVLSVDVPSGLDGETGALADNAVEPDHVVTFHKPKPGLDALEAPVTVADIGVPQAAERFVERGDLLRLSRPADSHKGDFGEVLVIGGGPYTGAPALAAQAALRAGADLVRVACPRSVADEIQSYSENLIVRPFDGDRFTPDSVERVLSLAGEHDSVVLGPGLGAAENTLVAVREFLERYDGFAVVDADALGVVPGVETDATLVCTPHQGELEAMGGETADDWRERAELVESFAAELGQTLLVKGPYDVLSDGERTRVNRTGNPGMTVGGTGDVLAGTVGALTATQEPMAAAAIGAYVTGAAGDRVVERQGYGLVATDLLGSIPSVIWRDEDG</sequence>
<accession>A0A897NBA5</accession>
<evidence type="ECO:0000256" key="4">
    <source>
        <dbReference type="ARBA" id="ARBA00009524"/>
    </source>
</evidence>
<comment type="subunit">
    <text evidence="17">Homotetramer.</text>
</comment>
<dbReference type="NCBIfam" id="TIGR00196">
    <property type="entry name" value="yjeF_cterm"/>
    <property type="match status" value="1"/>
</dbReference>
<evidence type="ECO:0000256" key="6">
    <source>
        <dbReference type="ARBA" id="ARBA00022741"/>
    </source>
</evidence>
<keyword evidence="12 17" id="KW-0456">Lyase</keyword>
<evidence type="ECO:0000259" key="20">
    <source>
        <dbReference type="PROSITE" id="PS51383"/>
    </source>
</evidence>
<dbReference type="EC" id="4.2.1.136" evidence="19"/>
<evidence type="ECO:0000256" key="3">
    <source>
        <dbReference type="ARBA" id="ARBA00006001"/>
    </source>
</evidence>
<feature type="binding site" evidence="17">
    <location>
        <position position="322"/>
    </location>
    <ligand>
        <name>(6S)-NADPHX</name>
        <dbReference type="ChEBI" id="CHEBI:64076"/>
    </ligand>
</feature>
<keyword evidence="5 18" id="KW-0479">Metal-binding</keyword>
<dbReference type="HAMAP" id="MF_01965">
    <property type="entry name" value="NADHX_dehydratase"/>
    <property type="match status" value="1"/>
</dbReference>
<keyword evidence="9 18" id="KW-0630">Potassium</keyword>
<feature type="binding site" evidence="17">
    <location>
        <position position="254"/>
    </location>
    <ligand>
        <name>(6S)-NADPHX</name>
        <dbReference type="ChEBI" id="CHEBI:64076"/>
    </ligand>
</feature>
<keyword evidence="6 17" id="KW-0547">Nucleotide-binding</keyword>
<evidence type="ECO:0000256" key="11">
    <source>
        <dbReference type="ARBA" id="ARBA00023235"/>
    </source>
</evidence>
<comment type="similarity">
    <text evidence="4 19">In the C-terminal section; belongs to the NnrD/CARKD family.</text>
</comment>
<feature type="domain" description="YjeF N-terminal" evidence="21">
    <location>
        <begin position="21"/>
        <end position="219"/>
    </location>
</feature>
<comment type="similarity">
    <text evidence="17">Belongs to the NnrD/CARKD family.</text>
</comment>
<evidence type="ECO:0000259" key="21">
    <source>
        <dbReference type="PROSITE" id="PS51385"/>
    </source>
</evidence>
<feature type="binding site" evidence="17">
    <location>
        <position position="368"/>
    </location>
    <ligand>
        <name>(6S)-NADPHX</name>
        <dbReference type="ChEBI" id="CHEBI:64076"/>
    </ligand>
</feature>
<dbReference type="InterPro" id="IPR004443">
    <property type="entry name" value="YjeF_N_dom"/>
</dbReference>
<evidence type="ECO:0000256" key="2">
    <source>
        <dbReference type="ARBA" id="ARBA00000909"/>
    </source>
</evidence>
<dbReference type="CDD" id="cd01171">
    <property type="entry name" value="YXKO-related"/>
    <property type="match status" value="1"/>
</dbReference>
<evidence type="ECO:0000256" key="12">
    <source>
        <dbReference type="ARBA" id="ARBA00023239"/>
    </source>
</evidence>
<comment type="function">
    <text evidence="14 19">Bifunctional enzyme that catalyzes the epimerization of the S- and R-forms of NAD(P)HX and the dehydration of the S-form of NAD(P)HX at the expense of ADP, which is converted to AMP. This allows the repair of both epimers of NAD(P)HX, a damaged form of NAD(P)H that is a result of enzymatic or heat-dependent hydration.</text>
</comment>
<dbReference type="Pfam" id="PF01256">
    <property type="entry name" value="Carb_kinase"/>
    <property type="match status" value="1"/>
</dbReference>
<dbReference type="GO" id="GO:0110051">
    <property type="term" value="P:metabolite repair"/>
    <property type="evidence" value="ECO:0007669"/>
    <property type="project" value="TreeGrafter"/>
</dbReference>
<feature type="binding site" evidence="17">
    <location>
        <position position="432"/>
    </location>
    <ligand>
        <name>AMP</name>
        <dbReference type="ChEBI" id="CHEBI:456215"/>
    </ligand>
</feature>
<evidence type="ECO:0000256" key="16">
    <source>
        <dbReference type="ARBA" id="ARBA00049209"/>
    </source>
</evidence>
<dbReference type="Proteomes" id="UP000662973">
    <property type="component" value="Chromosome"/>
</dbReference>
<dbReference type="InterPro" id="IPR036652">
    <property type="entry name" value="YjeF_N_dom_sf"/>
</dbReference>
<protein>
    <recommendedName>
        <fullName evidence="19">Bifunctional NAD(P)H-hydrate repair enzyme</fullName>
    </recommendedName>
    <alternativeName>
        <fullName evidence="19">Nicotinamide nucleotide repair protein</fullName>
    </alternativeName>
    <domain>
        <recommendedName>
            <fullName evidence="19">ADP-dependent (S)-NAD(P)H-hydrate dehydratase</fullName>
            <ecNumber evidence="19">4.2.1.136</ecNumber>
        </recommendedName>
        <alternativeName>
            <fullName evidence="19">ADP-dependent NAD(P)HX dehydratase</fullName>
        </alternativeName>
    </domain>
    <domain>
        <recommendedName>
            <fullName evidence="19">NAD(P)H-hydrate epimerase</fullName>
            <ecNumber evidence="19">5.1.99.6</ecNumber>
        </recommendedName>
    </domain>
</protein>
<comment type="similarity">
    <text evidence="18">Belongs to the NnrE/AIBP family.</text>
</comment>
<organism evidence="22 23">
    <name type="scientific">Halapricum desulfuricans</name>
    <dbReference type="NCBI Taxonomy" id="2841257"/>
    <lineage>
        <taxon>Archaea</taxon>
        <taxon>Methanobacteriati</taxon>
        <taxon>Methanobacteriota</taxon>
        <taxon>Stenosarchaea group</taxon>
        <taxon>Halobacteria</taxon>
        <taxon>Halobacteriales</taxon>
        <taxon>Haloarculaceae</taxon>
        <taxon>Halapricum</taxon>
    </lineage>
</organism>
<dbReference type="InterPro" id="IPR000631">
    <property type="entry name" value="CARKD"/>
</dbReference>
<feature type="binding site" evidence="18">
    <location>
        <begin position="68"/>
        <end position="72"/>
    </location>
    <ligand>
        <name>(6S)-NADPHX</name>
        <dbReference type="ChEBI" id="CHEBI:64076"/>
    </ligand>
</feature>
<comment type="catalytic activity">
    <reaction evidence="15 17 19">
        <text>(6S)-NADHX + ADP = AMP + phosphate + NADH + H(+)</text>
        <dbReference type="Rhea" id="RHEA:32223"/>
        <dbReference type="ChEBI" id="CHEBI:15378"/>
        <dbReference type="ChEBI" id="CHEBI:43474"/>
        <dbReference type="ChEBI" id="CHEBI:57945"/>
        <dbReference type="ChEBI" id="CHEBI:64074"/>
        <dbReference type="ChEBI" id="CHEBI:456215"/>
        <dbReference type="ChEBI" id="CHEBI:456216"/>
        <dbReference type="EC" id="4.2.1.136"/>
    </reaction>
</comment>
<evidence type="ECO:0000256" key="19">
    <source>
        <dbReference type="PIRNR" id="PIRNR017184"/>
    </source>
</evidence>
<dbReference type="Pfam" id="PF03853">
    <property type="entry name" value="YjeF_N"/>
    <property type="match status" value="1"/>
</dbReference>
<comment type="cofactor">
    <cofactor evidence="17">
        <name>Mg(2+)</name>
        <dbReference type="ChEBI" id="CHEBI:18420"/>
    </cofactor>
</comment>
<comment type="catalytic activity">
    <reaction evidence="2 18 19">
        <text>(6R)-NADPHX = (6S)-NADPHX</text>
        <dbReference type="Rhea" id="RHEA:32227"/>
        <dbReference type="ChEBI" id="CHEBI:64076"/>
        <dbReference type="ChEBI" id="CHEBI:64077"/>
        <dbReference type="EC" id="5.1.99.6"/>
    </reaction>
</comment>
<dbReference type="PANTHER" id="PTHR12592:SF0">
    <property type="entry name" value="ATP-DEPENDENT (S)-NAD(P)H-HYDRATE DEHYDRATASE"/>
    <property type="match status" value="1"/>
</dbReference>
<gene>
    <name evidence="22" type="primary">nnr2</name>
    <name evidence="17" type="synonym">nnrD</name>
    <name evidence="18" type="synonym">nnrE</name>
    <name evidence="22" type="ORF">HSR122_2336</name>
</gene>
<name>A0A897NBA5_9EURY</name>
<evidence type="ECO:0000256" key="18">
    <source>
        <dbReference type="HAMAP-Rule" id="MF_01966"/>
    </source>
</evidence>
<comment type="cofactor">
    <cofactor evidence="18 19">
        <name>K(+)</name>
        <dbReference type="ChEBI" id="CHEBI:29103"/>
    </cofactor>
    <text evidence="18 19">Binds 1 potassium ion per subunit.</text>
</comment>
<evidence type="ECO:0000256" key="17">
    <source>
        <dbReference type="HAMAP-Rule" id="MF_01965"/>
    </source>
</evidence>
<evidence type="ECO:0000256" key="14">
    <source>
        <dbReference type="ARBA" id="ARBA00025153"/>
    </source>
</evidence>
<dbReference type="PROSITE" id="PS51385">
    <property type="entry name" value="YJEF_N"/>
    <property type="match status" value="1"/>
</dbReference>
<dbReference type="Gene3D" id="3.40.1190.20">
    <property type="match status" value="1"/>
</dbReference>
<keyword evidence="10 17" id="KW-0520">NAD</keyword>
<comment type="similarity">
    <text evidence="3 19">In the N-terminal section; belongs to the NnrE/AIBP family.</text>
</comment>
<comment type="catalytic activity">
    <reaction evidence="1 18 19">
        <text>(6R)-NADHX = (6S)-NADHX</text>
        <dbReference type="Rhea" id="RHEA:32215"/>
        <dbReference type="ChEBI" id="CHEBI:64074"/>
        <dbReference type="ChEBI" id="CHEBI:64075"/>
        <dbReference type="EC" id="5.1.99.6"/>
    </reaction>
</comment>
<proteinExistence type="inferred from homology"/>
<evidence type="ECO:0000256" key="10">
    <source>
        <dbReference type="ARBA" id="ARBA00023027"/>
    </source>
</evidence>
<keyword evidence="8 17" id="KW-0521">NADP</keyword>
<evidence type="ECO:0000256" key="1">
    <source>
        <dbReference type="ARBA" id="ARBA00000013"/>
    </source>
</evidence>
<feature type="binding site" evidence="17">
    <location>
        <position position="433"/>
    </location>
    <ligand>
        <name>(6S)-NADPHX</name>
        <dbReference type="ChEBI" id="CHEBI:64076"/>
    </ligand>
</feature>
<comment type="caution">
    <text evidence="17">Lacks conserved residue(s) required for the propagation of feature annotation.</text>
</comment>
<feature type="binding site" evidence="18">
    <location>
        <position position="134"/>
    </location>
    <ligand>
        <name>K(+)</name>
        <dbReference type="ChEBI" id="CHEBI:29103"/>
    </ligand>
</feature>
<feature type="binding site" evidence="18">
    <location>
        <position position="69"/>
    </location>
    <ligand>
        <name>K(+)</name>
        <dbReference type="ChEBI" id="CHEBI:29103"/>
    </ligand>
</feature>
<dbReference type="PANTHER" id="PTHR12592">
    <property type="entry name" value="ATP-DEPENDENT (S)-NAD(P)H-HYDRATE DEHYDRATASE FAMILY MEMBER"/>
    <property type="match status" value="1"/>
</dbReference>